<name>A0A6L9MVB7_9ALTE</name>
<sequence length="264" mass="28521">MLLFTRPLPKLATSAKAFSDAGINAVGVATCDIIDVKSEYYAITTFMADNPVDIIIVTSVYAVAAAENAVKSLLKEHGSSTASQHTHSQHAQSIQRNLPLIIAVGDATKKKLTSALSQIKHLTILTPEKHTSEGILAMPQLNEANDKQVVIIKGEGGRQAIADGLDAKGALCQSFCVYRTEQLADPIYTKGWKVEDVRGIIATSEAMAAQLLRSQGNHILSLPWLTVSERVAASLEEIGVSKVCVCHRATDQALIAWVKDNWEY</sequence>
<dbReference type="GO" id="GO:0006782">
    <property type="term" value="P:protoporphyrinogen IX biosynthetic process"/>
    <property type="evidence" value="ECO:0007669"/>
    <property type="project" value="UniProtKB-UniRule"/>
</dbReference>
<keyword evidence="4 9" id="KW-0456">Lyase</keyword>
<evidence type="ECO:0000313" key="11">
    <source>
        <dbReference type="EMBL" id="NDW22098.1"/>
    </source>
</evidence>
<dbReference type="Pfam" id="PF02602">
    <property type="entry name" value="HEM4"/>
    <property type="match status" value="1"/>
</dbReference>
<comment type="caution">
    <text evidence="11">The sequence shown here is derived from an EMBL/GenBank/DDBJ whole genome shotgun (WGS) entry which is preliminary data.</text>
</comment>
<proteinExistence type="inferred from homology"/>
<evidence type="ECO:0000256" key="2">
    <source>
        <dbReference type="ARBA" id="ARBA00008133"/>
    </source>
</evidence>
<evidence type="ECO:0000256" key="9">
    <source>
        <dbReference type="RuleBase" id="RU366031"/>
    </source>
</evidence>
<dbReference type="RefSeq" id="WP_163111962.1">
    <property type="nucleotide sequence ID" value="NZ_JAAAWP010000006.1"/>
</dbReference>
<evidence type="ECO:0000313" key="12">
    <source>
        <dbReference type="Proteomes" id="UP000478837"/>
    </source>
</evidence>
<evidence type="ECO:0000256" key="4">
    <source>
        <dbReference type="ARBA" id="ARBA00023239"/>
    </source>
</evidence>
<comment type="pathway">
    <text evidence="1 9">Porphyrin-containing compound metabolism; protoporphyrin-IX biosynthesis; coproporphyrinogen-III from 5-aminolevulinate: step 3/4.</text>
</comment>
<evidence type="ECO:0000256" key="1">
    <source>
        <dbReference type="ARBA" id="ARBA00004772"/>
    </source>
</evidence>
<gene>
    <name evidence="11" type="ORF">GTW09_11235</name>
</gene>
<comment type="similarity">
    <text evidence="2 9">Belongs to the uroporphyrinogen-III synthase family.</text>
</comment>
<dbReference type="Proteomes" id="UP000478837">
    <property type="component" value="Unassembled WGS sequence"/>
</dbReference>
<dbReference type="CDD" id="cd06578">
    <property type="entry name" value="HemD"/>
    <property type="match status" value="1"/>
</dbReference>
<dbReference type="EMBL" id="JAAAWP010000006">
    <property type="protein sequence ID" value="NDW22098.1"/>
    <property type="molecule type" value="Genomic_DNA"/>
</dbReference>
<dbReference type="AlphaFoldDB" id="A0A6L9MVB7"/>
<dbReference type="PANTHER" id="PTHR38042:SF1">
    <property type="entry name" value="UROPORPHYRINOGEN-III SYNTHASE, CHLOROPLASTIC"/>
    <property type="match status" value="1"/>
</dbReference>
<evidence type="ECO:0000256" key="3">
    <source>
        <dbReference type="ARBA" id="ARBA00013109"/>
    </source>
</evidence>
<dbReference type="EC" id="4.2.1.75" evidence="3 9"/>
<evidence type="ECO:0000259" key="10">
    <source>
        <dbReference type="Pfam" id="PF02602"/>
    </source>
</evidence>
<comment type="catalytic activity">
    <reaction evidence="8 9">
        <text>hydroxymethylbilane = uroporphyrinogen III + H2O</text>
        <dbReference type="Rhea" id="RHEA:18965"/>
        <dbReference type="ChEBI" id="CHEBI:15377"/>
        <dbReference type="ChEBI" id="CHEBI:57308"/>
        <dbReference type="ChEBI" id="CHEBI:57845"/>
        <dbReference type="EC" id="4.2.1.75"/>
    </reaction>
</comment>
<dbReference type="InterPro" id="IPR003754">
    <property type="entry name" value="4pyrrol_synth_uPrphyn_synth"/>
</dbReference>
<feature type="domain" description="Tetrapyrrole biosynthesis uroporphyrinogen III synthase" evidence="10">
    <location>
        <begin position="15"/>
        <end position="256"/>
    </location>
</feature>
<protein>
    <recommendedName>
        <fullName evidence="7 9">Uroporphyrinogen-III synthase</fullName>
        <ecNumber evidence="3 9">4.2.1.75</ecNumber>
    </recommendedName>
</protein>
<keyword evidence="12" id="KW-1185">Reference proteome</keyword>
<dbReference type="GO" id="GO:0004852">
    <property type="term" value="F:uroporphyrinogen-III synthase activity"/>
    <property type="evidence" value="ECO:0007669"/>
    <property type="project" value="UniProtKB-UniRule"/>
</dbReference>
<dbReference type="Gene3D" id="3.40.50.10090">
    <property type="match status" value="2"/>
</dbReference>
<dbReference type="InterPro" id="IPR039793">
    <property type="entry name" value="UROS/Hem4"/>
</dbReference>
<dbReference type="UniPathway" id="UPA00251">
    <property type="reaction ID" value="UER00320"/>
</dbReference>
<evidence type="ECO:0000256" key="8">
    <source>
        <dbReference type="ARBA" id="ARBA00048617"/>
    </source>
</evidence>
<accession>A0A6L9MVB7</accession>
<dbReference type="GO" id="GO:0006780">
    <property type="term" value="P:uroporphyrinogen III biosynthetic process"/>
    <property type="evidence" value="ECO:0007669"/>
    <property type="project" value="UniProtKB-UniRule"/>
</dbReference>
<organism evidence="11 12">
    <name type="scientific">Alteromonas hispanica</name>
    <dbReference type="NCBI Taxonomy" id="315421"/>
    <lineage>
        <taxon>Bacteria</taxon>
        <taxon>Pseudomonadati</taxon>
        <taxon>Pseudomonadota</taxon>
        <taxon>Gammaproteobacteria</taxon>
        <taxon>Alteromonadales</taxon>
        <taxon>Alteromonadaceae</taxon>
        <taxon>Alteromonas/Salinimonas group</taxon>
        <taxon>Alteromonas</taxon>
    </lineage>
</organism>
<dbReference type="InterPro" id="IPR036108">
    <property type="entry name" value="4pyrrol_syn_uPrphyn_synt_sf"/>
</dbReference>
<evidence type="ECO:0000256" key="6">
    <source>
        <dbReference type="ARBA" id="ARBA00037589"/>
    </source>
</evidence>
<keyword evidence="5 9" id="KW-0627">Porphyrin biosynthesis</keyword>
<comment type="function">
    <text evidence="6 9">Catalyzes cyclization of the linear tetrapyrrole, hydroxymethylbilane, to the macrocyclic uroporphyrinogen III.</text>
</comment>
<evidence type="ECO:0000256" key="5">
    <source>
        <dbReference type="ARBA" id="ARBA00023244"/>
    </source>
</evidence>
<dbReference type="PANTHER" id="PTHR38042">
    <property type="entry name" value="UROPORPHYRINOGEN-III SYNTHASE, CHLOROPLASTIC"/>
    <property type="match status" value="1"/>
</dbReference>
<evidence type="ECO:0000256" key="7">
    <source>
        <dbReference type="ARBA" id="ARBA00040167"/>
    </source>
</evidence>
<reference evidence="11 12" key="1">
    <citation type="submission" date="2020-01" db="EMBL/GenBank/DDBJ databases">
        <title>Genomes of bacteria type strains.</title>
        <authorList>
            <person name="Chen J."/>
            <person name="Zhu S."/>
            <person name="Yang J."/>
        </authorList>
    </citation>
    <scope>NUCLEOTIDE SEQUENCE [LARGE SCALE GENOMIC DNA]</scope>
    <source>
        <strain evidence="11 12">LMG 22958</strain>
    </source>
</reference>
<dbReference type="SUPFAM" id="SSF69618">
    <property type="entry name" value="HemD-like"/>
    <property type="match status" value="1"/>
</dbReference>